<evidence type="ECO:0000313" key="3">
    <source>
        <dbReference type="Proteomes" id="UP001497522"/>
    </source>
</evidence>
<dbReference type="InterPro" id="IPR057228">
    <property type="entry name" value="DUF7906"/>
</dbReference>
<feature type="domain" description="DUF7906" evidence="1">
    <location>
        <begin position="90"/>
        <end position="167"/>
    </location>
</feature>
<proteinExistence type="predicted"/>
<sequence length="170" mass="18804">MESRIVRCGRGLRIGALYPFALLLFLCLDRISRVAAYGLETAVYGAKTDPLGEKDIFLTLPPAIKRRLSNPVNFDTDEKLRTLGSLESTTLIHVKLVGFSSEHHRLSVLESELGAYLASLTQDLHASIIGHAQHKLIPKTKITVEVGRVQENLAEKIHAAIDQHIENVCV</sequence>
<protein>
    <recommendedName>
        <fullName evidence="1">DUF7906 domain-containing protein</fullName>
    </recommendedName>
</protein>
<keyword evidence="3" id="KW-1185">Reference proteome</keyword>
<organism evidence="2 3">
    <name type="scientific">Sphagnum jensenii</name>
    <dbReference type="NCBI Taxonomy" id="128206"/>
    <lineage>
        <taxon>Eukaryota</taxon>
        <taxon>Viridiplantae</taxon>
        <taxon>Streptophyta</taxon>
        <taxon>Embryophyta</taxon>
        <taxon>Bryophyta</taxon>
        <taxon>Sphagnophytina</taxon>
        <taxon>Sphagnopsida</taxon>
        <taxon>Sphagnales</taxon>
        <taxon>Sphagnaceae</taxon>
        <taxon>Sphagnum</taxon>
    </lineage>
</organism>
<name>A0ABP1A4P5_9BRYO</name>
<accession>A0ABP1A4P5</accession>
<gene>
    <name evidence="2" type="ORF">CSSPJE1EN2_LOCUS26733</name>
</gene>
<reference evidence="2" key="1">
    <citation type="submission" date="2024-03" db="EMBL/GenBank/DDBJ databases">
        <authorList>
            <consortium name="ELIXIR-Norway"/>
            <consortium name="Elixir Norway"/>
        </authorList>
    </citation>
    <scope>NUCLEOTIDE SEQUENCE</scope>
</reference>
<evidence type="ECO:0000259" key="1">
    <source>
        <dbReference type="Pfam" id="PF25483"/>
    </source>
</evidence>
<evidence type="ECO:0000313" key="2">
    <source>
        <dbReference type="EMBL" id="CAK9856801.1"/>
    </source>
</evidence>
<comment type="caution">
    <text evidence="2">The sequence shown here is derived from an EMBL/GenBank/DDBJ whole genome shotgun (WGS) entry which is preliminary data.</text>
</comment>
<dbReference type="Proteomes" id="UP001497522">
    <property type="component" value="Unassembled WGS sequence"/>
</dbReference>
<dbReference type="EMBL" id="CAXHBF010000575">
    <property type="protein sequence ID" value="CAK9856801.1"/>
    <property type="molecule type" value="Genomic_DNA"/>
</dbReference>
<dbReference type="Pfam" id="PF25483">
    <property type="entry name" value="DUF7906"/>
    <property type="match status" value="1"/>
</dbReference>